<reference evidence="2 3" key="1">
    <citation type="journal article" date="2024" name="Nat. Commun.">
        <title>Phylogenomics reveals the evolutionary origins of lichenization in chlorophyte algae.</title>
        <authorList>
            <person name="Puginier C."/>
            <person name="Libourel C."/>
            <person name="Otte J."/>
            <person name="Skaloud P."/>
            <person name="Haon M."/>
            <person name="Grisel S."/>
            <person name="Petersen M."/>
            <person name="Berrin J.G."/>
            <person name="Delaux P.M."/>
            <person name="Dal Grande F."/>
            <person name="Keller J."/>
        </authorList>
    </citation>
    <scope>NUCLEOTIDE SEQUENCE [LARGE SCALE GENOMIC DNA]</scope>
    <source>
        <strain evidence="2 3">SAG 2043</strain>
    </source>
</reference>
<organism evidence="2 3">
    <name type="scientific">[Myrmecia] bisecta</name>
    <dbReference type="NCBI Taxonomy" id="41462"/>
    <lineage>
        <taxon>Eukaryota</taxon>
        <taxon>Viridiplantae</taxon>
        <taxon>Chlorophyta</taxon>
        <taxon>core chlorophytes</taxon>
        <taxon>Trebouxiophyceae</taxon>
        <taxon>Trebouxiales</taxon>
        <taxon>Trebouxiaceae</taxon>
        <taxon>Myrmecia</taxon>
    </lineage>
</organism>
<keyword evidence="3" id="KW-1185">Reference proteome</keyword>
<feature type="region of interest" description="Disordered" evidence="1">
    <location>
        <begin position="1"/>
        <end position="49"/>
    </location>
</feature>
<comment type="caution">
    <text evidence="2">The sequence shown here is derived from an EMBL/GenBank/DDBJ whole genome shotgun (WGS) entry which is preliminary data.</text>
</comment>
<protein>
    <submittedName>
        <fullName evidence="2">Uncharacterized protein</fullName>
    </submittedName>
</protein>
<dbReference type="Proteomes" id="UP001489004">
    <property type="component" value="Unassembled WGS sequence"/>
</dbReference>
<proteinExistence type="predicted"/>
<evidence type="ECO:0000313" key="3">
    <source>
        <dbReference type="Proteomes" id="UP001489004"/>
    </source>
</evidence>
<evidence type="ECO:0000313" key="2">
    <source>
        <dbReference type="EMBL" id="KAK9817944.1"/>
    </source>
</evidence>
<name>A0AAW1Q798_9CHLO</name>
<evidence type="ECO:0000256" key="1">
    <source>
        <dbReference type="SAM" id="MobiDB-lite"/>
    </source>
</evidence>
<accession>A0AAW1Q798</accession>
<sequence length="172" mass="17860">MATSTGHQPAAPACARDSGMPAPQMHQPTLPAQPSVTMSSSSGRRPDVSLRFRGAPVFGGRSTGGVAVGASGSGTPVTATLQRSAPLASEQPIEQPTPAAGAALLLLSGGSAAAPQGDQRIVNLTAVEGRLQLPEPFGDYIVEPEVGQINMQDCRTWLRKRSAKYSNQLREM</sequence>
<dbReference type="EMBL" id="JALJOR010000004">
    <property type="protein sequence ID" value="KAK9817944.1"/>
    <property type="molecule type" value="Genomic_DNA"/>
</dbReference>
<feature type="compositionally biased region" description="Polar residues" evidence="1">
    <location>
        <begin position="26"/>
        <end position="43"/>
    </location>
</feature>
<gene>
    <name evidence="2" type="ORF">WJX72_004642</name>
</gene>
<dbReference type="AlphaFoldDB" id="A0AAW1Q798"/>